<feature type="compositionally biased region" description="Polar residues" evidence="1">
    <location>
        <begin position="1"/>
        <end position="10"/>
    </location>
</feature>
<evidence type="ECO:0000313" key="3">
    <source>
        <dbReference type="Proteomes" id="UP000235728"/>
    </source>
</evidence>
<evidence type="ECO:0000256" key="1">
    <source>
        <dbReference type="SAM" id="MobiDB-lite"/>
    </source>
</evidence>
<dbReference type="AlphaFoldDB" id="A0A2N6NCB8"/>
<reference evidence="2 3" key="1">
    <citation type="journal article" date="2016" name="Appl. Microbiol. Biotechnol.">
        <title>Characterization of T-DNA insertion mutants with decreased virulence in the entomopathogenic fungus Beauveria bassiana JEF-007.</title>
        <authorList>
            <person name="Kim S."/>
            <person name="Lee S.J."/>
            <person name="Nai Y.S."/>
            <person name="Yu J.S."/>
            <person name="Lee M.R."/>
            <person name="Yang Y.T."/>
            <person name="Kim J.S."/>
        </authorList>
    </citation>
    <scope>NUCLEOTIDE SEQUENCE [LARGE SCALE GENOMIC DNA]</scope>
    <source>
        <strain evidence="2 3">JEF-007</strain>
    </source>
</reference>
<dbReference type="Proteomes" id="UP000235728">
    <property type="component" value="Unassembled WGS sequence"/>
</dbReference>
<evidence type="ECO:0000313" key="2">
    <source>
        <dbReference type="EMBL" id="PMB64923.1"/>
    </source>
</evidence>
<comment type="caution">
    <text evidence="2">The sequence shown here is derived from an EMBL/GenBank/DDBJ whole genome shotgun (WGS) entry which is preliminary data.</text>
</comment>
<organism evidence="2 3">
    <name type="scientific">Beauveria bassiana</name>
    <name type="common">White muscardine disease fungus</name>
    <name type="synonym">Tritirachium shiotae</name>
    <dbReference type="NCBI Taxonomy" id="176275"/>
    <lineage>
        <taxon>Eukaryota</taxon>
        <taxon>Fungi</taxon>
        <taxon>Dikarya</taxon>
        <taxon>Ascomycota</taxon>
        <taxon>Pezizomycotina</taxon>
        <taxon>Sordariomycetes</taxon>
        <taxon>Hypocreomycetidae</taxon>
        <taxon>Hypocreales</taxon>
        <taxon>Cordycipitaceae</taxon>
        <taxon>Beauveria</taxon>
    </lineage>
</organism>
<protein>
    <submittedName>
        <fullName evidence="2">Uncharacterized protein</fullName>
    </submittedName>
</protein>
<name>A0A2N6NCB8_BEABA</name>
<gene>
    <name evidence="2" type="ORF">BM221_009110</name>
</gene>
<accession>A0A2N6NCB8</accession>
<feature type="region of interest" description="Disordered" evidence="1">
    <location>
        <begin position="1"/>
        <end position="31"/>
    </location>
</feature>
<sequence length="111" mass="12195">MPSEVSSSDVTVDAAEEARNKRRKSNHHVAAQSPLWSNTECASSPGLAASYMWQPVLEYTGPDFGFDANQFCRQDAWQEFLAQGLNPGLSGLLFENAGWDSYVKTFGDCLS</sequence>
<dbReference type="EMBL" id="MRVG01000011">
    <property type="protein sequence ID" value="PMB64923.1"/>
    <property type="molecule type" value="Genomic_DNA"/>
</dbReference>
<proteinExistence type="predicted"/>